<dbReference type="Proteomes" id="UP000746747">
    <property type="component" value="Unassembled WGS sequence"/>
</dbReference>
<dbReference type="Gene3D" id="3.10.100.10">
    <property type="entry name" value="Mannose-Binding Protein A, subunit A"/>
    <property type="match status" value="1"/>
</dbReference>
<keyword evidence="3" id="KW-1185">Reference proteome</keyword>
<organism evidence="2 3">
    <name type="scientific">Cercopithifilaria johnstoni</name>
    <dbReference type="NCBI Taxonomy" id="2874296"/>
    <lineage>
        <taxon>Eukaryota</taxon>
        <taxon>Metazoa</taxon>
        <taxon>Ecdysozoa</taxon>
        <taxon>Nematoda</taxon>
        <taxon>Chromadorea</taxon>
        <taxon>Rhabditida</taxon>
        <taxon>Spirurina</taxon>
        <taxon>Spiruromorpha</taxon>
        <taxon>Filarioidea</taxon>
        <taxon>Onchocercidae</taxon>
        <taxon>Cercopithifilaria</taxon>
    </lineage>
</organism>
<dbReference type="AlphaFoldDB" id="A0A8J2M1C8"/>
<keyword evidence="1" id="KW-0732">Signal</keyword>
<dbReference type="InterPro" id="IPR016187">
    <property type="entry name" value="CTDL_fold"/>
</dbReference>
<reference evidence="2" key="1">
    <citation type="submission" date="2021-09" db="EMBL/GenBank/DDBJ databases">
        <authorList>
            <consortium name="Pathogen Informatics"/>
        </authorList>
    </citation>
    <scope>NUCLEOTIDE SEQUENCE</scope>
</reference>
<dbReference type="OrthoDB" id="5800643at2759"/>
<name>A0A8J2M1C8_9BILA</name>
<evidence type="ECO:0000256" key="1">
    <source>
        <dbReference type="SAM" id="SignalP"/>
    </source>
</evidence>
<proteinExistence type="predicted"/>
<protein>
    <submittedName>
        <fullName evidence="2">Uncharacterized protein</fullName>
    </submittedName>
</protein>
<accession>A0A8J2M1C8</accession>
<comment type="caution">
    <text evidence="2">The sequence shown here is derived from an EMBL/GenBank/DDBJ whole genome shotgun (WGS) entry which is preliminary data.</text>
</comment>
<feature type="signal peptide" evidence="1">
    <location>
        <begin position="1"/>
        <end position="18"/>
    </location>
</feature>
<feature type="chain" id="PRO_5035281012" evidence="1">
    <location>
        <begin position="19"/>
        <end position="237"/>
    </location>
</feature>
<gene>
    <name evidence="2" type="ORF">CJOHNSTONI_LOCUS1772</name>
</gene>
<dbReference type="SUPFAM" id="SSF56436">
    <property type="entry name" value="C-type lectin-like"/>
    <property type="match status" value="1"/>
</dbReference>
<dbReference type="InterPro" id="IPR016186">
    <property type="entry name" value="C-type_lectin-like/link_sf"/>
</dbReference>
<sequence length="237" mass="27614">MQLLIFSIFLLLQNFHFAENDCIPPSIPTRDKHGFDCCKLPPEPFPHKAIYEEFCSPVYFGVMEEHPNGRFCRLSSTQYRKSIPCESGWVMFYEGYNQFCYKAFTITSSKDAIDISSKKSDPCQNKHKRASLVRVPNENINMFLFVKVLNGALNLSCSTTDANTYYYYIGLHRNDFNWQWRPYHEKSYSHLEEQAQQLLDYLNSPHSQHIWSDGTRIFADGWDNANDITTNVVISNC</sequence>
<evidence type="ECO:0000313" key="2">
    <source>
        <dbReference type="EMBL" id="CAG9531365.1"/>
    </source>
</evidence>
<dbReference type="EMBL" id="CAKAEH010000556">
    <property type="protein sequence ID" value="CAG9531365.1"/>
    <property type="molecule type" value="Genomic_DNA"/>
</dbReference>
<evidence type="ECO:0000313" key="3">
    <source>
        <dbReference type="Proteomes" id="UP000746747"/>
    </source>
</evidence>